<evidence type="ECO:0000256" key="5">
    <source>
        <dbReference type="ARBA" id="ARBA00023004"/>
    </source>
</evidence>
<dbReference type="CDD" id="cd11031">
    <property type="entry name" value="Cyp158A-like"/>
    <property type="match status" value="1"/>
</dbReference>
<dbReference type="GO" id="GO:0020037">
    <property type="term" value="F:heme binding"/>
    <property type="evidence" value="ECO:0007669"/>
    <property type="project" value="InterPro"/>
</dbReference>
<evidence type="ECO:0000256" key="3">
    <source>
        <dbReference type="ARBA" id="ARBA00022723"/>
    </source>
</evidence>
<dbReference type="PROSITE" id="PS00086">
    <property type="entry name" value="CYTOCHROME_P450"/>
    <property type="match status" value="1"/>
</dbReference>
<dbReference type="PRINTS" id="PR00385">
    <property type="entry name" value="P450"/>
</dbReference>
<keyword evidence="6 7" id="KW-0503">Monooxygenase</keyword>
<evidence type="ECO:0000256" key="2">
    <source>
        <dbReference type="ARBA" id="ARBA00022617"/>
    </source>
</evidence>
<dbReference type="Gene3D" id="1.10.630.10">
    <property type="entry name" value="Cytochrome P450"/>
    <property type="match status" value="1"/>
</dbReference>
<evidence type="ECO:0000256" key="1">
    <source>
        <dbReference type="ARBA" id="ARBA00010617"/>
    </source>
</evidence>
<dbReference type="EMBL" id="BONY01000064">
    <property type="protein sequence ID" value="GIH09240.1"/>
    <property type="molecule type" value="Genomic_DNA"/>
</dbReference>
<dbReference type="InterPro" id="IPR036396">
    <property type="entry name" value="Cyt_P450_sf"/>
</dbReference>
<dbReference type="GO" id="GO:0016705">
    <property type="term" value="F:oxidoreductase activity, acting on paired donors, with incorporation or reduction of molecular oxygen"/>
    <property type="evidence" value="ECO:0007669"/>
    <property type="project" value="InterPro"/>
</dbReference>
<organism evidence="8 9">
    <name type="scientific">Rhizocola hellebori</name>
    <dbReference type="NCBI Taxonomy" id="1392758"/>
    <lineage>
        <taxon>Bacteria</taxon>
        <taxon>Bacillati</taxon>
        <taxon>Actinomycetota</taxon>
        <taxon>Actinomycetes</taxon>
        <taxon>Micromonosporales</taxon>
        <taxon>Micromonosporaceae</taxon>
        <taxon>Rhizocola</taxon>
    </lineage>
</organism>
<dbReference type="AlphaFoldDB" id="A0A8J3QEB3"/>
<dbReference type="InterPro" id="IPR017972">
    <property type="entry name" value="Cyt_P450_CS"/>
</dbReference>
<keyword evidence="3 7" id="KW-0479">Metal-binding</keyword>
<evidence type="ECO:0000256" key="6">
    <source>
        <dbReference type="ARBA" id="ARBA00023033"/>
    </source>
</evidence>
<dbReference type="InterPro" id="IPR001128">
    <property type="entry name" value="Cyt_P450"/>
</dbReference>
<dbReference type="FunFam" id="1.10.630.10:FF:000018">
    <property type="entry name" value="Cytochrome P450 monooxygenase"/>
    <property type="match status" value="1"/>
</dbReference>
<dbReference type="InterPro" id="IPR002397">
    <property type="entry name" value="Cyt_P450_B"/>
</dbReference>
<reference evidence="8" key="1">
    <citation type="submission" date="2021-01" db="EMBL/GenBank/DDBJ databases">
        <title>Whole genome shotgun sequence of Rhizocola hellebori NBRC 109834.</title>
        <authorList>
            <person name="Komaki H."/>
            <person name="Tamura T."/>
        </authorList>
    </citation>
    <scope>NUCLEOTIDE SEQUENCE</scope>
    <source>
        <strain evidence="8">NBRC 109834</strain>
    </source>
</reference>
<dbReference type="Proteomes" id="UP000612899">
    <property type="component" value="Unassembled WGS sequence"/>
</dbReference>
<comment type="caution">
    <text evidence="8">The sequence shown here is derived from an EMBL/GenBank/DDBJ whole genome shotgun (WGS) entry which is preliminary data.</text>
</comment>
<dbReference type="RefSeq" id="WP_203912977.1">
    <property type="nucleotide sequence ID" value="NZ_BONY01000064.1"/>
</dbReference>
<proteinExistence type="inferred from homology"/>
<gene>
    <name evidence="8" type="ORF">Rhe02_73070</name>
</gene>
<comment type="similarity">
    <text evidence="1 7">Belongs to the cytochrome P450 family.</text>
</comment>
<evidence type="ECO:0000313" key="9">
    <source>
        <dbReference type="Proteomes" id="UP000612899"/>
    </source>
</evidence>
<keyword evidence="9" id="KW-1185">Reference proteome</keyword>
<dbReference type="GO" id="GO:0017000">
    <property type="term" value="P:antibiotic biosynthetic process"/>
    <property type="evidence" value="ECO:0007669"/>
    <property type="project" value="UniProtKB-ARBA"/>
</dbReference>
<dbReference type="PANTHER" id="PTHR46696:SF1">
    <property type="entry name" value="CYTOCHROME P450 YJIB-RELATED"/>
    <property type="match status" value="1"/>
</dbReference>
<evidence type="ECO:0000256" key="4">
    <source>
        <dbReference type="ARBA" id="ARBA00023002"/>
    </source>
</evidence>
<protein>
    <submittedName>
        <fullName evidence="8">Cytochrome P450</fullName>
    </submittedName>
</protein>
<dbReference type="GO" id="GO:0005506">
    <property type="term" value="F:iron ion binding"/>
    <property type="evidence" value="ECO:0007669"/>
    <property type="project" value="InterPro"/>
</dbReference>
<dbReference type="Pfam" id="PF00067">
    <property type="entry name" value="p450"/>
    <property type="match status" value="1"/>
</dbReference>
<keyword evidence="5 7" id="KW-0408">Iron</keyword>
<keyword evidence="4 7" id="KW-0560">Oxidoreductase</keyword>
<dbReference type="PRINTS" id="PR00359">
    <property type="entry name" value="BP450"/>
</dbReference>
<name>A0A8J3QEB3_9ACTN</name>
<evidence type="ECO:0000313" key="8">
    <source>
        <dbReference type="EMBL" id="GIH09240.1"/>
    </source>
</evidence>
<dbReference type="SUPFAM" id="SSF48264">
    <property type="entry name" value="Cytochrome P450"/>
    <property type="match status" value="1"/>
</dbReference>
<evidence type="ECO:0000256" key="7">
    <source>
        <dbReference type="RuleBase" id="RU000461"/>
    </source>
</evidence>
<dbReference type="GO" id="GO:0004497">
    <property type="term" value="F:monooxygenase activity"/>
    <property type="evidence" value="ECO:0007669"/>
    <property type="project" value="UniProtKB-KW"/>
</dbReference>
<keyword evidence="2 7" id="KW-0349">Heme</keyword>
<dbReference type="PANTHER" id="PTHR46696">
    <property type="entry name" value="P450, PUTATIVE (EUROFUNG)-RELATED"/>
    <property type="match status" value="1"/>
</dbReference>
<accession>A0A8J3QEB3</accession>
<sequence>MTRSTRDFPFGPAVGLDLDPMFLRLQQTEPVSRIRLPYGGVGWLVTRYADAKLVMTDARFSRAAAVGPDTPRLSPAPGGAASMVLMDPPEHTRVRRLVSKAFTPKRVHEITPRVRQMADELLADMLRKGPPADLVEDYALPLPVMVICELLGVPFGDQNQFREWSTVVMSTTAYTPAEVDAAITAFSEYLWDRIDERREHPGDDLLSALVCARDEGKSLSEAELVTIAGTLLVAGHQNTVNQIANFTYLLLADPELLSRIRQEPDILPTAIEELLRFVALGHGVSFARVATVDVELSGVVIAAGDAVLVSPQAANLDPAQFDDPGQLRLDRPDNQHMAFGAGMHHCLGAPLARMELRVAFERLLDTLPGLRMAVPPQEVQWKTGLLARGPIALPVAW</sequence>